<protein>
    <submittedName>
        <fullName evidence="1">Uncharacterized protein</fullName>
    </submittedName>
</protein>
<dbReference type="Proteomes" id="UP000887013">
    <property type="component" value="Unassembled WGS sequence"/>
</dbReference>
<reference evidence="1" key="1">
    <citation type="submission" date="2020-08" db="EMBL/GenBank/DDBJ databases">
        <title>Multicomponent nature underlies the extraordinary mechanical properties of spider dragline silk.</title>
        <authorList>
            <person name="Kono N."/>
            <person name="Nakamura H."/>
            <person name="Mori M."/>
            <person name="Yoshida Y."/>
            <person name="Ohtoshi R."/>
            <person name="Malay A.D."/>
            <person name="Moran D.A.P."/>
            <person name="Tomita M."/>
            <person name="Numata K."/>
            <person name="Arakawa K."/>
        </authorList>
    </citation>
    <scope>NUCLEOTIDE SEQUENCE</scope>
</reference>
<organism evidence="1 2">
    <name type="scientific">Nephila pilipes</name>
    <name type="common">Giant wood spider</name>
    <name type="synonym">Nephila maculata</name>
    <dbReference type="NCBI Taxonomy" id="299642"/>
    <lineage>
        <taxon>Eukaryota</taxon>
        <taxon>Metazoa</taxon>
        <taxon>Ecdysozoa</taxon>
        <taxon>Arthropoda</taxon>
        <taxon>Chelicerata</taxon>
        <taxon>Arachnida</taxon>
        <taxon>Araneae</taxon>
        <taxon>Araneomorphae</taxon>
        <taxon>Entelegynae</taxon>
        <taxon>Araneoidea</taxon>
        <taxon>Nephilidae</taxon>
        <taxon>Nephila</taxon>
    </lineage>
</organism>
<name>A0A8X6JV87_NEPPI</name>
<dbReference type="AlphaFoldDB" id="A0A8X6JV87"/>
<evidence type="ECO:0000313" key="1">
    <source>
        <dbReference type="EMBL" id="GFS38733.1"/>
    </source>
</evidence>
<gene>
    <name evidence="1" type="ORF">NPIL_609411</name>
</gene>
<proteinExistence type="predicted"/>
<evidence type="ECO:0000313" key="2">
    <source>
        <dbReference type="Proteomes" id="UP000887013"/>
    </source>
</evidence>
<dbReference type="EMBL" id="BMAW01089223">
    <property type="protein sequence ID" value="GFS38733.1"/>
    <property type="molecule type" value="Genomic_DNA"/>
</dbReference>
<sequence>MAQIRAKETAERRAARLDDVRLGARQSRSAASNLFRSQQNKHDSSISIVFSYYKALKSNEETKGMYFTAEKVKLPQLRETPEELNTLLARCTAANQSISYLISENTTHASQ</sequence>
<keyword evidence="2" id="KW-1185">Reference proteome</keyword>
<comment type="caution">
    <text evidence="1">The sequence shown here is derived from an EMBL/GenBank/DDBJ whole genome shotgun (WGS) entry which is preliminary data.</text>
</comment>
<accession>A0A8X6JV87</accession>